<feature type="domain" description="KN homeodomain" evidence="6">
    <location>
        <begin position="170"/>
        <end position="207"/>
    </location>
</feature>
<name>A0A2H3DZC3_ARMGA</name>
<evidence type="ECO:0000256" key="2">
    <source>
        <dbReference type="ARBA" id="ARBA00023125"/>
    </source>
</evidence>
<evidence type="ECO:0000313" key="8">
    <source>
        <dbReference type="Proteomes" id="UP000217790"/>
    </source>
</evidence>
<accession>A0A2H3DZC3</accession>
<evidence type="ECO:0000256" key="3">
    <source>
        <dbReference type="ARBA" id="ARBA00023155"/>
    </source>
</evidence>
<evidence type="ECO:0000313" key="7">
    <source>
        <dbReference type="EMBL" id="PBL00546.1"/>
    </source>
</evidence>
<dbReference type="Gene3D" id="1.10.10.60">
    <property type="entry name" value="Homeodomain-like"/>
    <property type="match status" value="1"/>
</dbReference>
<feature type="compositionally biased region" description="Basic and acidic residues" evidence="5">
    <location>
        <begin position="282"/>
        <end position="301"/>
    </location>
</feature>
<keyword evidence="2" id="KW-0238">DNA-binding</keyword>
<dbReference type="EMBL" id="KZ293646">
    <property type="protein sequence ID" value="PBL00546.1"/>
    <property type="molecule type" value="Genomic_DNA"/>
</dbReference>
<dbReference type="Proteomes" id="UP000217790">
    <property type="component" value="Unassembled WGS sequence"/>
</dbReference>
<dbReference type="InterPro" id="IPR008422">
    <property type="entry name" value="KN_HD"/>
</dbReference>
<evidence type="ECO:0000256" key="5">
    <source>
        <dbReference type="SAM" id="MobiDB-lite"/>
    </source>
</evidence>
<evidence type="ECO:0000256" key="4">
    <source>
        <dbReference type="ARBA" id="ARBA00023242"/>
    </source>
</evidence>
<dbReference type="Pfam" id="PF05920">
    <property type="entry name" value="Homeobox_KN"/>
    <property type="match status" value="1"/>
</dbReference>
<keyword evidence="8" id="KW-1185">Reference proteome</keyword>
<feature type="compositionally biased region" description="Low complexity" evidence="5">
    <location>
        <begin position="141"/>
        <end position="157"/>
    </location>
</feature>
<reference evidence="8" key="1">
    <citation type="journal article" date="2017" name="Nat. Ecol. Evol.">
        <title>Genome expansion and lineage-specific genetic innovations in the forest pathogenic fungi Armillaria.</title>
        <authorList>
            <person name="Sipos G."/>
            <person name="Prasanna A.N."/>
            <person name="Walter M.C."/>
            <person name="O'Connor E."/>
            <person name="Balint B."/>
            <person name="Krizsan K."/>
            <person name="Kiss B."/>
            <person name="Hess J."/>
            <person name="Varga T."/>
            <person name="Slot J."/>
            <person name="Riley R."/>
            <person name="Boka B."/>
            <person name="Rigling D."/>
            <person name="Barry K."/>
            <person name="Lee J."/>
            <person name="Mihaltcheva S."/>
            <person name="LaButti K."/>
            <person name="Lipzen A."/>
            <person name="Waldron R."/>
            <person name="Moloney N.M."/>
            <person name="Sperisen C."/>
            <person name="Kredics L."/>
            <person name="Vagvoelgyi C."/>
            <person name="Patrignani A."/>
            <person name="Fitzpatrick D."/>
            <person name="Nagy I."/>
            <person name="Doyle S."/>
            <person name="Anderson J.B."/>
            <person name="Grigoriev I.V."/>
            <person name="Gueldener U."/>
            <person name="Muensterkoetter M."/>
            <person name="Nagy L.G."/>
        </authorList>
    </citation>
    <scope>NUCLEOTIDE SEQUENCE [LARGE SCALE GENOMIC DNA]</scope>
    <source>
        <strain evidence="8">Ar21-2</strain>
    </source>
</reference>
<proteinExistence type="inferred from homology"/>
<dbReference type="OrthoDB" id="250329at2759"/>
<evidence type="ECO:0000256" key="1">
    <source>
        <dbReference type="ARBA" id="ARBA00005800"/>
    </source>
</evidence>
<dbReference type="OMA" id="ERWFTTA"/>
<keyword evidence="4" id="KW-0539">Nucleus</keyword>
<keyword evidence="3" id="KW-0371">Homeobox</keyword>
<dbReference type="AlphaFoldDB" id="A0A2H3DZC3"/>
<organism evidence="7 8">
    <name type="scientific">Armillaria gallica</name>
    <name type="common">Bulbous honey fungus</name>
    <name type="synonym">Armillaria bulbosa</name>
    <dbReference type="NCBI Taxonomy" id="47427"/>
    <lineage>
        <taxon>Eukaryota</taxon>
        <taxon>Fungi</taxon>
        <taxon>Dikarya</taxon>
        <taxon>Basidiomycota</taxon>
        <taxon>Agaricomycotina</taxon>
        <taxon>Agaricomycetes</taxon>
        <taxon>Agaricomycetidae</taxon>
        <taxon>Agaricales</taxon>
        <taxon>Marasmiineae</taxon>
        <taxon>Physalacriaceae</taxon>
        <taxon>Armillaria</taxon>
    </lineage>
</organism>
<feature type="region of interest" description="Disordered" evidence="5">
    <location>
        <begin position="104"/>
        <end position="162"/>
    </location>
</feature>
<dbReference type="GO" id="GO:0003677">
    <property type="term" value="F:DNA binding"/>
    <property type="evidence" value="ECO:0007669"/>
    <property type="project" value="UniProtKB-KW"/>
</dbReference>
<gene>
    <name evidence="7" type="ORF">ARMGADRAFT_1072899</name>
</gene>
<dbReference type="GO" id="GO:0006355">
    <property type="term" value="P:regulation of DNA-templated transcription"/>
    <property type="evidence" value="ECO:0007669"/>
    <property type="project" value="InterPro"/>
</dbReference>
<sequence>MALQSSNTLQSRLLSVVENLLTAHNSPDSSLSQFNDQLSKLHVDLVGSQESGSLPSPTADLAYSVAKTVEVVCQSLVDLHFQASDILQQTEEKFAVAIEESLASADTTTPPPPTRVIKKRAHSSTSPEPPTSRKRTKRTVSAESATSSSSSSSRSSSPAPKRDYTPLYTWLSNNLHNPYPPASVRSDLCRESGGADVERWFTTARRRIGWTELVKRAPGGRARVVSAAMHYWKGDGEGEEYPGMDVEFALIEKNLEDVYGPRLGGPGEVVKLFGVVPSLKRKRDEEEPKQSSKRQKEERPPKAFRPYEPPNLDNWFGDVHPFPEGNIQLEVELPVPLEAPPITSDLDSFQDAFDTPLTDCFANIDFNLANFDFGDLGADPSWSTDPLFTSPAFDFASDFGIAVA</sequence>
<comment type="similarity">
    <text evidence="1">Belongs to the TALE/M-ATYP homeobox family.</text>
</comment>
<dbReference type="STRING" id="47427.A0A2H3DZC3"/>
<evidence type="ECO:0000259" key="6">
    <source>
        <dbReference type="Pfam" id="PF05920"/>
    </source>
</evidence>
<feature type="region of interest" description="Disordered" evidence="5">
    <location>
        <begin position="281"/>
        <end position="309"/>
    </location>
</feature>
<dbReference type="InParanoid" id="A0A2H3DZC3"/>
<protein>
    <recommendedName>
        <fullName evidence="6">KN homeodomain domain-containing protein</fullName>
    </recommendedName>
</protein>